<reference evidence="3" key="1">
    <citation type="journal article" date="2024" name="IScience">
        <title>Strigolactones Initiate the Formation of Haustorium-like Structures in Castilleja.</title>
        <authorList>
            <person name="Buerger M."/>
            <person name="Peterson D."/>
            <person name="Chory J."/>
        </authorList>
    </citation>
    <scope>NUCLEOTIDE SEQUENCE [LARGE SCALE GENOMIC DNA]</scope>
</reference>
<feature type="region of interest" description="Disordered" evidence="1">
    <location>
        <begin position="1"/>
        <end position="52"/>
    </location>
</feature>
<evidence type="ECO:0000313" key="2">
    <source>
        <dbReference type="EMBL" id="KAL3654707.1"/>
    </source>
</evidence>
<sequence length="260" mass="29443">MASSYNNNMEIEVYQPSQVRETDAANPKNAANPTNSANANSANAADSSTTIADNQIADADSTTGWKWMWPNVKNPAGEKTSILLDVKTDVIQDINNSLGKQTLELFRESCFGAYLNYPRNQVPGTVMHLMLRKQVIKEGADEDDLWFLVGDKFVRFSKYEYALVTGLRFESTNFDPNTDCDIPTDGVYRKFIDPHNEFSKKGAKYTFVLDLFNKLPKDLRRSKESLFKIAKVLFVHGLFVAIDKRYCIANWLWALVEQGD</sequence>
<comment type="caution">
    <text evidence="2">The sequence shown here is derived from an EMBL/GenBank/DDBJ whole genome shotgun (WGS) entry which is preliminary data.</text>
</comment>
<dbReference type="AlphaFoldDB" id="A0ABD3EJV6"/>
<proteinExistence type="predicted"/>
<evidence type="ECO:0008006" key="4">
    <source>
        <dbReference type="Google" id="ProtNLM"/>
    </source>
</evidence>
<keyword evidence="3" id="KW-1185">Reference proteome</keyword>
<evidence type="ECO:0000313" key="3">
    <source>
        <dbReference type="Proteomes" id="UP001632038"/>
    </source>
</evidence>
<organism evidence="2 3">
    <name type="scientific">Castilleja foliolosa</name>
    <dbReference type="NCBI Taxonomy" id="1961234"/>
    <lineage>
        <taxon>Eukaryota</taxon>
        <taxon>Viridiplantae</taxon>
        <taxon>Streptophyta</taxon>
        <taxon>Embryophyta</taxon>
        <taxon>Tracheophyta</taxon>
        <taxon>Spermatophyta</taxon>
        <taxon>Magnoliopsida</taxon>
        <taxon>eudicotyledons</taxon>
        <taxon>Gunneridae</taxon>
        <taxon>Pentapetalae</taxon>
        <taxon>asterids</taxon>
        <taxon>lamiids</taxon>
        <taxon>Lamiales</taxon>
        <taxon>Orobanchaceae</taxon>
        <taxon>Pedicularideae</taxon>
        <taxon>Castillejinae</taxon>
        <taxon>Castilleja</taxon>
    </lineage>
</organism>
<accession>A0ABD3EJV6</accession>
<dbReference type="Proteomes" id="UP001632038">
    <property type="component" value="Unassembled WGS sequence"/>
</dbReference>
<dbReference type="EMBL" id="JAVIJP010000003">
    <property type="protein sequence ID" value="KAL3654707.1"/>
    <property type="molecule type" value="Genomic_DNA"/>
</dbReference>
<feature type="compositionally biased region" description="Low complexity" evidence="1">
    <location>
        <begin position="24"/>
        <end position="50"/>
    </location>
</feature>
<dbReference type="PANTHER" id="PTHR48449:SF1">
    <property type="entry name" value="DUF1985 DOMAIN-CONTAINING PROTEIN"/>
    <property type="match status" value="1"/>
</dbReference>
<dbReference type="PANTHER" id="PTHR48449">
    <property type="entry name" value="DUF1985 DOMAIN-CONTAINING PROTEIN"/>
    <property type="match status" value="1"/>
</dbReference>
<feature type="compositionally biased region" description="Polar residues" evidence="1">
    <location>
        <begin position="1"/>
        <end position="19"/>
    </location>
</feature>
<name>A0ABD3EJV6_9LAMI</name>
<gene>
    <name evidence="2" type="ORF">CASFOL_001442</name>
</gene>
<evidence type="ECO:0000256" key="1">
    <source>
        <dbReference type="SAM" id="MobiDB-lite"/>
    </source>
</evidence>
<protein>
    <recommendedName>
        <fullName evidence="4">DUF1985 domain-containing protein</fullName>
    </recommendedName>
</protein>